<comment type="caution">
    <text evidence="2">The sequence shown here is derived from an EMBL/GenBank/DDBJ whole genome shotgun (WGS) entry which is preliminary data.</text>
</comment>
<dbReference type="InterPro" id="IPR009057">
    <property type="entry name" value="Homeodomain-like_sf"/>
</dbReference>
<proteinExistence type="predicted"/>
<dbReference type="InterPro" id="IPR050313">
    <property type="entry name" value="Carb_Metab_HTH_regulators"/>
</dbReference>
<dbReference type="InterPro" id="IPR014036">
    <property type="entry name" value="DeoR-like_C"/>
</dbReference>
<dbReference type="SUPFAM" id="SSF100950">
    <property type="entry name" value="NagB/RpiA/CoA transferase-like"/>
    <property type="match status" value="1"/>
</dbReference>
<dbReference type="AlphaFoldDB" id="A0A5C5GI48"/>
<evidence type="ECO:0000259" key="1">
    <source>
        <dbReference type="PROSITE" id="PS51071"/>
    </source>
</evidence>
<organism evidence="2 3">
    <name type="scientific">Pelagovum pacificum</name>
    <dbReference type="NCBI Taxonomy" id="2588711"/>
    <lineage>
        <taxon>Bacteria</taxon>
        <taxon>Pseudomonadati</taxon>
        <taxon>Pseudomonadota</taxon>
        <taxon>Alphaproteobacteria</taxon>
        <taxon>Rhodobacterales</taxon>
        <taxon>Paracoccaceae</taxon>
        <taxon>Pelagovum</taxon>
    </lineage>
</organism>
<dbReference type="Gene3D" id="1.10.10.10">
    <property type="entry name" value="Winged helix-like DNA-binding domain superfamily/Winged helix DNA-binding domain"/>
    <property type="match status" value="1"/>
</dbReference>
<reference evidence="2 3" key="1">
    <citation type="submission" date="2019-06" db="EMBL/GenBank/DDBJ databases">
        <title>Genome of new Rhodobacteraceae sp. SM1903.</title>
        <authorList>
            <person name="Ren X."/>
        </authorList>
    </citation>
    <scope>NUCLEOTIDE SEQUENCE [LARGE SCALE GENOMIC DNA]</scope>
    <source>
        <strain evidence="2 3">SM1903</strain>
    </source>
</reference>
<dbReference type="PANTHER" id="PTHR30363:SF44">
    <property type="entry name" value="AGA OPERON TRANSCRIPTIONAL REPRESSOR-RELATED"/>
    <property type="match status" value="1"/>
</dbReference>
<keyword evidence="3" id="KW-1185">Reference proteome</keyword>
<dbReference type="Pfam" id="PF00455">
    <property type="entry name" value="DeoRC"/>
    <property type="match status" value="1"/>
</dbReference>
<sequence length="286" mass="31003">MVSDRDLLSAIREDLPRLTPKLRAIGAAALDDTERFIRNTSREICTELGTSEPTLLRFCQHFGHSGLSDFRIDLALSLARQPSRNGLVEPLGSDRRAVNLDAKRAIARRAVPLIEGDSTILIDNGSTAEFFAASLADVAPLTIMTTGLIVAQNAMTHGQHTVMMTGGRIRPNQMCLTGGLVEQSVSGLRFDTFVMGADSIDAGLGLSTFREDEARQTRAMVEAASRVVVLADGTKFSKPALHKICDLDRVSILVTERAGNEDALDAIRARGVEVILLEGHRQEILT</sequence>
<dbReference type="InterPro" id="IPR036388">
    <property type="entry name" value="WH-like_DNA-bd_sf"/>
</dbReference>
<feature type="domain" description="HTH rpiR-type" evidence="1">
    <location>
        <begin position="5"/>
        <end position="81"/>
    </location>
</feature>
<dbReference type="EMBL" id="VFFF01000001">
    <property type="protein sequence ID" value="TNY34373.1"/>
    <property type="molecule type" value="Genomic_DNA"/>
</dbReference>
<dbReference type="SMART" id="SM01134">
    <property type="entry name" value="DeoRC"/>
    <property type="match status" value="1"/>
</dbReference>
<dbReference type="Proteomes" id="UP000314011">
    <property type="component" value="Unassembled WGS sequence"/>
</dbReference>
<protein>
    <submittedName>
        <fullName evidence="2">Transcriptional regulator</fullName>
    </submittedName>
</protein>
<dbReference type="Pfam" id="PF01418">
    <property type="entry name" value="HTH_6"/>
    <property type="match status" value="1"/>
</dbReference>
<evidence type="ECO:0000313" key="3">
    <source>
        <dbReference type="Proteomes" id="UP000314011"/>
    </source>
</evidence>
<gene>
    <name evidence="2" type="ORF">FHY64_10530</name>
</gene>
<dbReference type="Gene3D" id="3.40.50.1360">
    <property type="match status" value="1"/>
</dbReference>
<dbReference type="SUPFAM" id="SSF46689">
    <property type="entry name" value="Homeodomain-like"/>
    <property type="match status" value="1"/>
</dbReference>
<name>A0A5C5GI48_9RHOB</name>
<dbReference type="InterPro" id="IPR000281">
    <property type="entry name" value="HTH_RpiR"/>
</dbReference>
<dbReference type="InterPro" id="IPR037171">
    <property type="entry name" value="NagB/RpiA_transferase-like"/>
</dbReference>
<evidence type="ECO:0000313" key="2">
    <source>
        <dbReference type="EMBL" id="TNY34373.1"/>
    </source>
</evidence>
<dbReference type="GO" id="GO:0003700">
    <property type="term" value="F:DNA-binding transcription factor activity"/>
    <property type="evidence" value="ECO:0007669"/>
    <property type="project" value="InterPro"/>
</dbReference>
<dbReference type="OrthoDB" id="9816363at2"/>
<accession>A0A5C5GI48</accession>
<dbReference type="PROSITE" id="PS51071">
    <property type="entry name" value="HTH_RPIR"/>
    <property type="match status" value="1"/>
</dbReference>
<dbReference type="PANTHER" id="PTHR30363">
    <property type="entry name" value="HTH-TYPE TRANSCRIPTIONAL REGULATOR SRLR-RELATED"/>
    <property type="match status" value="1"/>
</dbReference>